<comment type="caution">
    <text evidence="1">The sequence shown here is derived from an EMBL/GenBank/DDBJ whole genome shotgun (WGS) entry which is preliminary data.</text>
</comment>
<gene>
    <name evidence="1" type="ORF">E2C01_075762</name>
</gene>
<keyword evidence="2" id="KW-1185">Reference proteome</keyword>
<evidence type="ECO:0000313" key="1">
    <source>
        <dbReference type="EMBL" id="MPC81157.1"/>
    </source>
</evidence>
<reference evidence="1 2" key="1">
    <citation type="submission" date="2019-05" db="EMBL/GenBank/DDBJ databases">
        <title>Another draft genome of Portunus trituberculatus and its Hox gene families provides insights of decapod evolution.</title>
        <authorList>
            <person name="Jeong J.-H."/>
            <person name="Song I."/>
            <person name="Kim S."/>
            <person name="Choi T."/>
            <person name="Kim D."/>
            <person name="Ryu S."/>
            <person name="Kim W."/>
        </authorList>
    </citation>
    <scope>NUCLEOTIDE SEQUENCE [LARGE SCALE GENOMIC DNA]</scope>
    <source>
        <tissue evidence="1">Muscle</tissue>
    </source>
</reference>
<name>A0A5B7IHX4_PORTR</name>
<dbReference type="AlphaFoldDB" id="A0A5B7IHX4"/>
<accession>A0A5B7IHX4</accession>
<sequence>MSLVRERWVAAAAASLPFLQSLLVEEEPFNSWLLLYCMNNTGIKFCSQSFKKRYSSASPVIVVLEA</sequence>
<proteinExistence type="predicted"/>
<organism evidence="1 2">
    <name type="scientific">Portunus trituberculatus</name>
    <name type="common">Swimming crab</name>
    <name type="synonym">Neptunus trituberculatus</name>
    <dbReference type="NCBI Taxonomy" id="210409"/>
    <lineage>
        <taxon>Eukaryota</taxon>
        <taxon>Metazoa</taxon>
        <taxon>Ecdysozoa</taxon>
        <taxon>Arthropoda</taxon>
        <taxon>Crustacea</taxon>
        <taxon>Multicrustacea</taxon>
        <taxon>Malacostraca</taxon>
        <taxon>Eumalacostraca</taxon>
        <taxon>Eucarida</taxon>
        <taxon>Decapoda</taxon>
        <taxon>Pleocyemata</taxon>
        <taxon>Brachyura</taxon>
        <taxon>Eubrachyura</taxon>
        <taxon>Portunoidea</taxon>
        <taxon>Portunidae</taxon>
        <taxon>Portuninae</taxon>
        <taxon>Portunus</taxon>
    </lineage>
</organism>
<evidence type="ECO:0000313" key="2">
    <source>
        <dbReference type="Proteomes" id="UP000324222"/>
    </source>
</evidence>
<protein>
    <submittedName>
        <fullName evidence="1">Uncharacterized protein</fullName>
    </submittedName>
</protein>
<dbReference type="Proteomes" id="UP000324222">
    <property type="component" value="Unassembled WGS sequence"/>
</dbReference>
<dbReference type="EMBL" id="VSRR010056123">
    <property type="protein sequence ID" value="MPC81157.1"/>
    <property type="molecule type" value="Genomic_DNA"/>
</dbReference>